<protein>
    <submittedName>
        <fullName evidence="1">Uncharacterized protein</fullName>
    </submittedName>
</protein>
<evidence type="ECO:0000313" key="1">
    <source>
        <dbReference type="EMBL" id="EAR97067.2"/>
    </source>
</evidence>
<dbReference type="EMBL" id="GG662673">
    <property type="protein sequence ID" value="EAR97067.2"/>
    <property type="molecule type" value="Genomic_DNA"/>
</dbReference>
<accession>Q23JX6</accession>
<proteinExistence type="predicted"/>
<dbReference type="InParanoid" id="Q23JX6"/>
<dbReference type="HOGENOM" id="CLU_1013667_0_0_1"/>
<name>Q23JX6_TETTS</name>
<dbReference type="RefSeq" id="XP_001017312.2">
    <property type="nucleotide sequence ID" value="XM_001017312.2"/>
</dbReference>
<gene>
    <name evidence="1" type="ORF">TTHERM_00196580</name>
</gene>
<dbReference type="Proteomes" id="UP000009168">
    <property type="component" value="Unassembled WGS sequence"/>
</dbReference>
<organism evidence="1 2">
    <name type="scientific">Tetrahymena thermophila (strain SB210)</name>
    <dbReference type="NCBI Taxonomy" id="312017"/>
    <lineage>
        <taxon>Eukaryota</taxon>
        <taxon>Sar</taxon>
        <taxon>Alveolata</taxon>
        <taxon>Ciliophora</taxon>
        <taxon>Intramacronucleata</taxon>
        <taxon>Oligohymenophorea</taxon>
        <taxon>Hymenostomatida</taxon>
        <taxon>Tetrahymenina</taxon>
        <taxon>Tetrahymenidae</taxon>
        <taxon>Tetrahymena</taxon>
    </lineage>
</organism>
<evidence type="ECO:0000313" key="2">
    <source>
        <dbReference type="Proteomes" id="UP000009168"/>
    </source>
</evidence>
<keyword evidence="2" id="KW-1185">Reference proteome</keyword>
<dbReference type="KEGG" id="tet:TTHERM_00196580"/>
<dbReference type="AlphaFoldDB" id="Q23JX6"/>
<dbReference type="GeneID" id="7833699"/>
<reference evidence="2" key="1">
    <citation type="journal article" date="2006" name="PLoS Biol.">
        <title>Macronuclear genome sequence of the ciliate Tetrahymena thermophila, a model eukaryote.</title>
        <authorList>
            <person name="Eisen J.A."/>
            <person name="Coyne R.S."/>
            <person name="Wu M."/>
            <person name="Wu D."/>
            <person name="Thiagarajan M."/>
            <person name="Wortman J.R."/>
            <person name="Badger J.H."/>
            <person name="Ren Q."/>
            <person name="Amedeo P."/>
            <person name="Jones K.M."/>
            <person name="Tallon L.J."/>
            <person name="Delcher A.L."/>
            <person name="Salzberg S.L."/>
            <person name="Silva J.C."/>
            <person name="Haas B.J."/>
            <person name="Majoros W.H."/>
            <person name="Farzad M."/>
            <person name="Carlton J.M."/>
            <person name="Smith R.K. Jr."/>
            <person name="Garg J."/>
            <person name="Pearlman R.E."/>
            <person name="Karrer K.M."/>
            <person name="Sun L."/>
            <person name="Manning G."/>
            <person name="Elde N.C."/>
            <person name="Turkewitz A.P."/>
            <person name="Asai D.J."/>
            <person name="Wilkes D.E."/>
            <person name="Wang Y."/>
            <person name="Cai H."/>
            <person name="Collins K."/>
            <person name="Stewart B.A."/>
            <person name="Lee S.R."/>
            <person name="Wilamowska K."/>
            <person name="Weinberg Z."/>
            <person name="Ruzzo W.L."/>
            <person name="Wloga D."/>
            <person name="Gaertig J."/>
            <person name="Frankel J."/>
            <person name="Tsao C.-C."/>
            <person name="Gorovsky M.A."/>
            <person name="Keeling P.J."/>
            <person name="Waller R.F."/>
            <person name="Patron N.J."/>
            <person name="Cherry J.M."/>
            <person name="Stover N.A."/>
            <person name="Krieger C.J."/>
            <person name="del Toro C."/>
            <person name="Ryder H.F."/>
            <person name="Williamson S.C."/>
            <person name="Barbeau R.A."/>
            <person name="Hamilton E.P."/>
            <person name="Orias E."/>
        </authorList>
    </citation>
    <scope>NUCLEOTIDE SEQUENCE [LARGE SCALE GENOMIC DNA]</scope>
    <source>
        <strain evidence="2">SB210</strain>
    </source>
</reference>
<sequence length="483" mass="56495">MLSLSSFTQQFKIKDDQINNGQKKLVYLAQNSVDAQQEYSKEQIQFVQSNFQNFVNSLNKVIQKKNLVNEIRQSYSYILQNYPLDIFEIIQQIPYYSSIQINAQMKDKICLRVNKEGEEICLEVIKSNSIQEAKNTFNEIQSYIAQRGFIKFNLLNVDIIQQKTECCYIFVESQFINDQFSLGDIIYSYSIPNTQTFSFMLLQNIINLSQKLLTEHNLPITKIDPKNILIDNTAIKQNTISQIIINQYSFEGGDQQCQKYLEIINTIYNSFLSKFKSPSRIFCPISFKLIREYINLISQNSIIEVSQLFVDIQKCIKTIELALQGSSQVRIENELQNQLSIDLYESQLVFLNQATSKLLESTKNYPIKSSDVIKQITNESYLQYLIQDLFVFSEQTNISSINLFCASSSRRFVYDFIFLDLDIFQSVQELNISLEKSNMFGEIFYLDKFKKIVSIRIINKYQKLQPKDVSQFYKIQHLVIFKN</sequence>